<sequence length="321" mass="33824">MLKLPMLLGTTVVVALILVSASASEVPSLCRQSGYFALVDNTPEFYACRASPAGGFSLQFLRCSSGAVFSSKAGQCTEVTDLSRLARKEGNIENPTIPPDNLDDSSSTSVKPVEATTETPIPTKEAAGETSGEPSTDEPSTDEPSTDEPSTDKPSTDEPSTDEPSTDEPSTDEPSTDKPSTDAPSTDEPSTDEPSTDEPSTDEPSTDEPSTDEPSTDEPSTDEPSTDEPSTDKPSTDDPSTDEPSTDDGTGTTSTDDGSSATEVLDCPSTGFFPMDDNCNEFILCYDDGSDLHSAVFKCPPGMQFDFIGLFCSIEFDCKSV</sequence>
<organism evidence="4 5">
    <name type="scientific">Drosophila guanche</name>
    <name type="common">Fruit fly</name>
    <dbReference type="NCBI Taxonomy" id="7266"/>
    <lineage>
        <taxon>Eukaryota</taxon>
        <taxon>Metazoa</taxon>
        <taxon>Ecdysozoa</taxon>
        <taxon>Arthropoda</taxon>
        <taxon>Hexapoda</taxon>
        <taxon>Insecta</taxon>
        <taxon>Pterygota</taxon>
        <taxon>Neoptera</taxon>
        <taxon>Endopterygota</taxon>
        <taxon>Diptera</taxon>
        <taxon>Brachycera</taxon>
        <taxon>Muscomorpha</taxon>
        <taxon>Ephydroidea</taxon>
        <taxon>Drosophilidae</taxon>
        <taxon>Drosophila</taxon>
        <taxon>Sophophora</taxon>
    </lineage>
</organism>
<feature type="signal peptide" evidence="2">
    <location>
        <begin position="1"/>
        <end position="23"/>
    </location>
</feature>
<feature type="region of interest" description="Disordered" evidence="1">
    <location>
        <begin position="87"/>
        <end position="263"/>
    </location>
</feature>
<dbReference type="GO" id="GO:0008061">
    <property type="term" value="F:chitin binding"/>
    <property type="evidence" value="ECO:0007669"/>
    <property type="project" value="InterPro"/>
</dbReference>
<reference evidence="5" key="1">
    <citation type="submission" date="2018-01" db="EMBL/GenBank/DDBJ databases">
        <authorList>
            <person name="Alioto T."/>
            <person name="Alioto T."/>
        </authorList>
    </citation>
    <scope>NUCLEOTIDE SEQUENCE [LARGE SCALE GENOMIC DNA]</scope>
</reference>
<dbReference type="SUPFAM" id="SSF57625">
    <property type="entry name" value="Invertebrate chitin-binding proteins"/>
    <property type="match status" value="1"/>
</dbReference>
<protein>
    <submittedName>
        <fullName evidence="4">Blast:Salivary glue protein Sgs-3</fullName>
    </submittedName>
</protein>
<feature type="domain" description="Chitin-binding type-2" evidence="3">
    <location>
        <begin position="264"/>
        <end position="320"/>
    </location>
</feature>
<gene>
    <name evidence="4" type="ORF">DGUA_6G018900</name>
</gene>
<proteinExistence type="predicted"/>
<dbReference type="PROSITE" id="PS50940">
    <property type="entry name" value="CHIT_BIND_II"/>
    <property type="match status" value="1"/>
</dbReference>
<evidence type="ECO:0000313" key="4">
    <source>
        <dbReference type="EMBL" id="SPP88652.1"/>
    </source>
</evidence>
<dbReference type="OMA" id="LCRQSGY"/>
<evidence type="ECO:0000256" key="1">
    <source>
        <dbReference type="SAM" id="MobiDB-lite"/>
    </source>
</evidence>
<feature type="chain" id="PRO_5017233683" evidence="2">
    <location>
        <begin position="24"/>
        <end position="321"/>
    </location>
</feature>
<dbReference type="OrthoDB" id="7869443at2759"/>
<feature type="compositionally biased region" description="Acidic residues" evidence="1">
    <location>
        <begin position="159"/>
        <end position="171"/>
    </location>
</feature>
<dbReference type="Gene3D" id="2.170.140.10">
    <property type="entry name" value="Chitin binding domain"/>
    <property type="match status" value="1"/>
</dbReference>
<evidence type="ECO:0000313" key="5">
    <source>
        <dbReference type="Proteomes" id="UP000268350"/>
    </source>
</evidence>
<feature type="compositionally biased region" description="Low complexity" evidence="1">
    <location>
        <begin position="247"/>
        <end position="260"/>
    </location>
</feature>
<dbReference type="SMART" id="SM00494">
    <property type="entry name" value="ChtBD2"/>
    <property type="match status" value="2"/>
</dbReference>
<dbReference type="STRING" id="7266.A0A3B0K7K1"/>
<feature type="compositionally biased region" description="Acidic residues" evidence="1">
    <location>
        <begin position="189"/>
        <end position="226"/>
    </location>
</feature>
<name>A0A3B0K7K1_DROGU</name>
<dbReference type="Proteomes" id="UP000268350">
    <property type="component" value="Unassembled WGS sequence"/>
</dbReference>
<dbReference type="EMBL" id="OUUW01000015">
    <property type="protein sequence ID" value="SPP88652.1"/>
    <property type="molecule type" value="Genomic_DNA"/>
</dbReference>
<dbReference type="InterPro" id="IPR036508">
    <property type="entry name" value="Chitin-bd_dom_sf"/>
</dbReference>
<keyword evidence="2" id="KW-0732">Signal</keyword>
<dbReference type="InterPro" id="IPR002557">
    <property type="entry name" value="Chitin-bd_dom"/>
</dbReference>
<dbReference type="AlphaFoldDB" id="A0A3B0K7K1"/>
<evidence type="ECO:0000259" key="3">
    <source>
        <dbReference type="PROSITE" id="PS50940"/>
    </source>
</evidence>
<accession>A0A3B0K7K1</accession>
<keyword evidence="5" id="KW-1185">Reference proteome</keyword>
<dbReference type="GO" id="GO:0005576">
    <property type="term" value="C:extracellular region"/>
    <property type="evidence" value="ECO:0007669"/>
    <property type="project" value="InterPro"/>
</dbReference>
<feature type="compositionally biased region" description="Polar residues" evidence="1">
    <location>
        <begin position="104"/>
        <end position="120"/>
    </location>
</feature>
<evidence type="ECO:0000256" key="2">
    <source>
        <dbReference type="SAM" id="SignalP"/>
    </source>
</evidence>
<feature type="compositionally biased region" description="Acidic residues" evidence="1">
    <location>
        <begin position="135"/>
        <end position="146"/>
    </location>
</feature>